<dbReference type="GO" id="GO:0046872">
    <property type="term" value="F:metal ion binding"/>
    <property type="evidence" value="ECO:0007669"/>
    <property type="project" value="UniProtKB-KW"/>
</dbReference>
<protein>
    <submittedName>
        <fullName evidence="6">Iron-sulfur cluster-binding protein</fullName>
    </submittedName>
</protein>
<dbReference type="Pfam" id="PF13484">
    <property type="entry name" value="Fer4_16"/>
    <property type="match status" value="1"/>
</dbReference>
<dbReference type="SUPFAM" id="SSF54862">
    <property type="entry name" value="4Fe-4S ferredoxins"/>
    <property type="match status" value="1"/>
</dbReference>
<dbReference type="PANTHER" id="PTHR30002">
    <property type="entry name" value="EPOXYQUEUOSINE REDUCTASE"/>
    <property type="match status" value="1"/>
</dbReference>
<proteinExistence type="predicted"/>
<dbReference type="InterPro" id="IPR004453">
    <property type="entry name" value="QueG"/>
</dbReference>
<dbReference type="AlphaFoldDB" id="I9LEM8"/>
<dbReference type="GO" id="GO:0052693">
    <property type="term" value="F:epoxyqueuosine reductase activity"/>
    <property type="evidence" value="ECO:0007669"/>
    <property type="project" value="TreeGrafter"/>
</dbReference>
<dbReference type="PROSITE" id="PS51379">
    <property type="entry name" value="4FE4S_FER_2"/>
    <property type="match status" value="1"/>
</dbReference>
<dbReference type="EMBL" id="AKVJ01000022">
    <property type="protein sequence ID" value="EIW18796.1"/>
    <property type="molecule type" value="Genomic_DNA"/>
</dbReference>
<gene>
    <name evidence="6" type="ORF">FB4_0321</name>
</gene>
<dbReference type="RefSeq" id="WP_007933183.1">
    <property type="nucleotide sequence ID" value="NZ_AKVJ01000022.1"/>
</dbReference>
<evidence type="ECO:0000313" key="7">
    <source>
        <dbReference type="Proteomes" id="UP000004324"/>
    </source>
</evidence>
<feature type="domain" description="4Fe-4S ferredoxin-type" evidence="5">
    <location>
        <begin position="172"/>
        <end position="201"/>
    </location>
</feature>
<dbReference type="PROSITE" id="PS00198">
    <property type="entry name" value="4FE4S_FER_1"/>
    <property type="match status" value="1"/>
</dbReference>
<dbReference type="PATRIC" id="fig|1149862.3.peg.1738"/>
<dbReference type="PANTHER" id="PTHR30002:SF4">
    <property type="entry name" value="EPOXYQUEUOSINE REDUCTASE"/>
    <property type="match status" value="1"/>
</dbReference>
<evidence type="ECO:0000256" key="4">
    <source>
        <dbReference type="ARBA" id="ARBA00023014"/>
    </source>
</evidence>
<dbReference type="InterPro" id="IPR017896">
    <property type="entry name" value="4Fe4S_Fe-S-bd"/>
</dbReference>
<name>I9LEM8_9FIRM</name>
<dbReference type="Gene3D" id="3.30.70.20">
    <property type="match status" value="1"/>
</dbReference>
<organism evidence="6 7">
    <name type="scientific">Pelosinus fermentans B4</name>
    <dbReference type="NCBI Taxonomy" id="1149862"/>
    <lineage>
        <taxon>Bacteria</taxon>
        <taxon>Bacillati</taxon>
        <taxon>Bacillota</taxon>
        <taxon>Negativicutes</taxon>
        <taxon>Selenomonadales</taxon>
        <taxon>Sporomusaceae</taxon>
        <taxon>Pelosinus</taxon>
    </lineage>
</organism>
<evidence type="ECO:0000256" key="3">
    <source>
        <dbReference type="ARBA" id="ARBA00023004"/>
    </source>
</evidence>
<keyword evidence="1" id="KW-0004">4Fe-4S</keyword>
<dbReference type="Proteomes" id="UP000004324">
    <property type="component" value="Unassembled WGS sequence"/>
</dbReference>
<evidence type="ECO:0000256" key="2">
    <source>
        <dbReference type="ARBA" id="ARBA00022723"/>
    </source>
</evidence>
<keyword evidence="7" id="KW-1185">Reference proteome</keyword>
<keyword evidence="4" id="KW-0411">Iron-sulfur</keyword>
<sequence length="305" mass="34952">MKALTATLLTKLDQNGCKGTLVPIHHLHSLQQEMLELYQSRLLNNELIHNYLNDFQYDYSTVLPNAQSIIIAAVPQPITRLRFIWRGKEQDIIVPPTYIYTEAEKLVLHIAESELKKRNFSLVRAKLPLKLLAVRSGLSQYGRNNISYIGGMGSFYRLIALVSEMPSDSDSWRDIQRMPACNNCWACLNSCPTKCIDINRTIIHASKCLTYINESSEIFPDWVDCTWHNSLVGCMRCQLACPQNQNYILTANLKNILTESEIDLLLSKNDFTGLPKTTWDTLEKLNLTEYELTTLQRNLKALLLR</sequence>
<keyword evidence="3" id="KW-0408">Iron</keyword>
<keyword evidence="2" id="KW-0479">Metal-binding</keyword>
<accession>I9LEM8</accession>
<comment type="caution">
    <text evidence="6">The sequence shown here is derived from an EMBL/GenBank/DDBJ whole genome shotgun (WGS) entry which is preliminary data.</text>
</comment>
<dbReference type="GO" id="GO:0051539">
    <property type="term" value="F:4 iron, 4 sulfur cluster binding"/>
    <property type="evidence" value="ECO:0007669"/>
    <property type="project" value="UniProtKB-KW"/>
</dbReference>
<reference evidence="6 7" key="1">
    <citation type="journal article" date="2012" name="J. Bacteriol.">
        <title>Draft Genome Sequences for Two Metal-Reducing Pelosinus fermentans Strains Isolated from a Cr(VI)-Contaminated Site and for Type Strain R7.</title>
        <authorList>
            <person name="Brown S.D."/>
            <person name="Podar M."/>
            <person name="Klingeman D.M."/>
            <person name="Johnson C.M."/>
            <person name="Yang Z.K."/>
            <person name="Utturkar S.M."/>
            <person name="Land M.L."/>
            <person name="Mosher J.J."/>
            <person name="Hurt R.A.Jr."/>
            <person name="Phelps T.J."/>
            <person name="Palumbo A.V."/>
            <person name="Arkin A.P."/>
            <person name="Hazen T.C."/>
            <person name="Elias D.A."/>
        </authorList>
    </citation>
    <scope>NUCLEOTIDE SEQUENCE [LARGE SCALE GENOMIC DNA]</scope>
    <source>
        <strain evidence="6 7">B4</strain>
    </source>
</reference>
<dbReference type="GO" id="GO:0008616">
    <property type="term" value="P:tRNA queuosine(34) biosynthetic process"/>
    <property type="evidence" value="ECO:0007669"/>
    <property type="project" value="InterPro"/>
</dbReference>
<evidence type="ECO:0000313" key="6">
    <source>
        <dbReference type="EMBL" id="EIW18796.1"/>
    </source>
</evidence>
<dbReference type="InterPro" id="IPR017900">
    <property type="entry name" value="4Fe4S_Fe_S_CS"/>
</dbReference>
<evidence type="ECO:0000259" key="5">
    <source>
        <dbReference type="PROSITE" id="PS51379"/>
    </source>
</evidence>
<dbReference type="OrthoDB" id="9784571at2"/>
<evidence type="ECO:0000256" key="1">
    <source>
        <dbReference type="ARBA" id="ARBA00022485"/>
    </source>
</evidence>